<protein>
    <recommendedName>
        <fullName evidence="4">Anti-adapter protein IraP</fullName>
    </recommendedName>
</protein>
<reference evidence="5 9" key="2">
    <citation type="submission" date="2019-09" db="EMBL/GenBank/DDBJ databases">
        <title>Prevalence, distribution, and phylogeny of type two toxin-antitoxin genes possessed by Cronobacter species where C. sakazakii homologs follow sequence type lineages.</title>
        <authorList>
            <person name="Finkelstein S."/>
            <person name="Negrete F."/>
            <person name="Jang H."/>
            <person name="Gopinath G.R."/>
            <person name="Tall B.D."/>
        </authorList>
    </citation>
    <scope>NUCLEOTIDE SEQUENCE [LARGE SCALE GENOMIC DNA]</scope>
    <source>
        <strain evidence="5 9">MOD1_Comp4</strain>
    </source>
</reference>
<dbReference type="Proteomes" id="UP000548673">
    <property type="component" value="Unassembled WGS sequence"/>
</dbReference>
<dbReference type="Proteomes" id="UP000244856">
    <property type="component" value="Unassembled WGS sequence"/>
</dbReference>
<evidence type="ECO:0000256" key="3">
    <source>
        <dbReference type="ARBA" id="ARBA00023054"/>
    </source>
</evidence>
<dbReference type="InterPro" id="IPR019732">
    <property type="entry name" value="SigmaS_Anti-adapt_IraP"/>
</dbReference>
<dbReference type="Pfam" id="PF10796">
    <property type="entry name" value="Anti-adapt_IraP"/>
    <property type="match status" value="1"/>
</dbReference>
<comment type="subcellular location">
    <subcellularLocation>
        <location evidence="4">Cytoplasm</location>
    </subcellularLocation>
</comment>
<comment type="function">
    <text evidence="4">Inhibits RpoS proteolysis by regulating RssB activity, thereby increasing the stability of the sigma stress factor RpoS especially during phosphate starvation, but also in stationary phase and during nitrogen starvation. Its effect on RpoS stability is due to its interaction with RssB, which probably blocks the interaction of RssB with RpoS, and the consequent delivery of the RssB-RpoS complex to the ClpXP protein degradation pathway.</text>
</comment>
<keyword evidence="2 4" id="KW-0346">Stress response</keyword>
<comment type="similarity">
    <text evidence="4">Belongs to the IraP family.</text>
</comment>
<reference evidence="7 8" key="1">
    <citation type="submission" date="2017-04" db="EMBL/GenBank/DDBJ databases">
        <title>Cronobacter sakazakii, ST83 Lineage Isolates.</title>
        <authorList>
            <person name="Chase H."/>
            <person name="Tall B."/>
            <person name="Gopinath G."/>
            <person name="Lehner A."/>
        </authorList>
    </citation>
    <scope>NUCLEOTIDE SEQUENCE [LARGE SCALE GENOMIC DNA]</scope>
    <source>
        <strain evidence="7 8">MOD1_Comp15</strain>
    </source>
</reference>
<name>A0A2S9UIL8_CROSK</name>
<dbReference type="STRING" id="28141.CSK29544_04196"/>
<evidence type="ECO:0000313" key="10">
    <source>
        <dbReference type="Proteomes" id="UP000548673"/>
    </source>
</evidence>
<evidence type="ECO:0000313" key="6">
    <source>
        <dbReference type="EMBL" id="NYV43405.1"/>
    </source>
</evidence>
<reference evidence="6 10" key="3">
    <citation type="submission" date="2020-05" db="EMBL/GenBank/DDBJ databases">
        <title>The draft genome of Cronobacter sakazakii strain 145005.</title>
        <authorList>
            <person name="Yang J."/>
            <person name="Liu L."/>
            <person name="Feng Y."/>
            <person name="Zong Z."/>
        </authorList>
    </citation>
    <scope>NUCLEOTIDE SEQUENCE [LARGE SCALE GENOMIC DNA]</scope>
    <source>
        <strain evidence="6 10">145005</strain>
    </source>
</reference>
<evidence type="ECO:0000256" key="1">
    <source>
        <dbReference type="ARBA" id="ARBA00022490"/>
    </source>
</evidence>
<sequence length="86" mass="9695">MKNLIAELLVKLAEKEEESKELVAQVEALEIVVTALLRHLDPNTQQTLIASVEGALEGVQPESNVPQRDTELLQQYVKKLLRHPRT</sequence>
<evidence type="ECO:0000313" key="8">
    <source>
        <dbReference type="Proteomes" id="UP000244856"/>
    </source>
</evidence>
<evidence type="ECO:0000256" key="4">
    <source>
        <dbReference type="HAMAP-Rule" id="MF_01198"/>
    </source>
</evidence>
<proteinExistence type="inferred from homology"/>
<dbReference type="EMBL" id="NCTU01000005">
    <property type="protein sequence ID" value="PUW04107.1"/>
    <property type="molecule type" value="Genomic_DNA"/>
</dbReference>
<dbReference type="GO" id="GO:0009267">
    <property type="term" value="P:cellular response to starvation"/>
    <property type="evidence" value="ECO:0007669"/>
    <property type="project" value="UniProtKB-UniRule"/>
</dbReference>
<accession>A0A2S9UIL8</accession>
<dbReference type="EMBL" id="WAGF01000003">
    <property type="protein sequence ID" value="KAB0881638.1"/>
    <property type="molecule type" value="Genomic_DNA"/>
</dbReference>
<dbReference type="NCBIfam" id="NF007598">
    <property type="entry name" value="PRK10244.1"/>
    <property type="match status" value="1"/>
</dbReference>
<keyword evidence="3 4" id="KW-0175">Coiled coil</keyword>
<evidence type="ECO:0000313" key="7">
    <source>
        <dbReference type="EMBL" id="PUW04107.1"/>
    </source>
</evidence>
<dbReference type="RefSeq" id="WP_004386850.1">
    <property type="nucleotide sequence ID" value="NZ_CABMLV010000001.1"/>
</dbReference>
<comment type="subunit">
    <text evidence="4">Interacts with RssB.</text>
</comment>
<dbReference type="GeneID" id="45716558"/>
<dbReference type="SMR" id="A0A2S9UIL8"/>
<dbReference type="EMBL" id="JABTXY010000025">
    <property type="protein sequence ID" value="NYV43405.1"/>
    <property type="molecule type" value="Genomic_DNA"/>
</dbReference>
<dbReference type="GO" id="GO:0005737">
    <property type="term" value="C:cytoplasm"/>
    <property type="evidence" value="ECO:0007669"/>
    <property type="project" value="UniProtKB-SubCell"/>
</dbReference>
<dbReference type="GeneID" id="56731705"/>
<evidence type="ECO:0000313" key="5">
    <source>
        <dbReference type="EMBL" id="KAB0881638.1"/>
    </source>
</evidence>
<gene>
    <name evidence="4 6" type="primary">iraP</name>
    <name evidence="7" type="ORF">B7T07_09475</name>
    <name evidence="5" type="ORF">FZI38_01875</name>
    <name evidence="6" type="ORF">HRR37_13785</name>
</gene>
<dbReference type="AlphaFoldDB" id="A0A2S9UIL8"/>
<dbReference type="HAMAP" id="MF_01198">
    <property type="entry name" value="Anti_adapt_IraP"/>
    <property type="match status" value="1"/>
</dbReference>
<keyword evidence="1 4" id="KW-0963">Cytoplasm</keyword>
<evidence type="ECO:0000256" key="2">
    <source>
        <dbReference type="ARBA" id="ARBA00023016"/>
    </source>
</evidence>
<dbReference type="KEGG" id="csj:CSK29544_04196"/>
<dbReference type="Proteomes" id="UP000439917">
    <property type="component" value="Unassembled WGS sequence"/>
</dbReference>
<organism evidence="6 10">
    <name type="scientific">Cronobacter sakazakii</name>
    <name type="common">Enterobacter sakazakii</name>
    <dbReference type="NCBI Taxonomy" id="28141"/>
    <lineage>
        <taxon>Bacteria</taxon>
        <taxon>Pseudomonadati</taxon>
        <taxon>Pseudomonadota</taxon>
        <taxon>Gammaproteobacteria</taxon>
        <taxon>Enterobacterales</taxon>
        <taxon>Enterobacteriaceae</taxon>
        <taxon>Cronobacter</taxon>
    </lineage>
</organism>
<comment type="caution">
    <text evidence="6">The sequence shown here is derived from an EMBL/GenBank/DDBJ whole genome shotgun (WGS) entry which is preliminary data.</text>
</comment>
<evidence type="ECO:0000313" key="9">
    <source>
        <dbReference type="Proteomes" id="UP000439917"/>
    </source>
</evidence>
<feature type="coiled-coil region" evidence="4">
    <location>
        <begin position="5"/>
        <end position="32"/>
    </location>
</feature>